<dbReference type="Gene3D" id="1.10.1200.10">
    <property type="entry name" value="ACP-like"/>
    <property type="match status" value="4"/>
</dbReference>
<dbReference type="PROSITE" id="PS50075">
    <property type="entry name" value="CARRIER"/>
    <property type="match status" value="4"/>
</dbReference>
<evidence type="ECO:0000259" key="8">
    <source>
        <dbReference type="PROSITE" id="PS50075"/>
    </source>
</evidence>
<dbReference type="SUPFAM" id="SSF52777">
    <property type="entry name" value="CoA-dependent acyltransferases"/>
    <property type="match status" value="8"/>
</dbReference>
<dbReference type="Gene3D" id="3.30.300.30">
    <property type="match status" value="4"/>
</dbReference>
<dbReference type="NCBIfam" id="TIGR01733">
    <property type="entry name" value="AA-adenyl-dom"/>
    <property type="match status" value="4"/>
</dbReference>
<dbReference type="SUPFAM" id="SSF47336">
    <property type="entry name" value="ACP-like"/>
    <property type="match status" value="4"/>
</dbReference>
<feature type="domain" description="Carrier" evidence="8">
    <location>
        <begin position="4180"/>
        <end position="4257"/>
    </location>
</feature>
<dbReference type="PANTHER" id="PTHR45527">
    <property type="entry name" value="NONRIBOSOMAL PEPTIDE SYNTHETASE"/>
    <property type="match status" value="1"/>
</dbReference>
<dbReference type="FunFam" id="3.30.300.30:FF:000010">
    <property type="entry name" value="Enterobactin synthetase component F"/>
    <property type="match status" value="4"/>
</dbReference>
<accession>A0A346FQV7</accession>
<dbReference type="GO" id="GO:0043041">
    <property type="term" value="P:amino acid activation for nonribosomal peptide biosynthetic process"/>
    <property type="evidence" value="ECO:0007669"/>
    <property type="project" value="TreeGrafter"/>
</dbReference>
<dbReference type="PROSITE" id="PS00455">
    <property type="entry name" value="AMP_BINDING"/>
    <property type="match status" value="4"/>
</dbReference>
<evidence type="ECO:0000313" key="9">
    <source>
        <dbReference type="EMBL" id="AXN72678.1"/>
    </source>
</evidence>
<keyword evidence="6" id="KW-0045">Antibiotic biosynthesis</keyword>
<dbReference type="InterPro" id="IPR001242">
    <property type="entry name" value="Condensation_dom"/>
</dbReference>
<dbReference type="CDD" id="cd17643">
    <property type="entry name" value="A_NRPS_Cytc1-like"/>
    <property type="match status" value="1"/>
</dbReference>
<keyword evidence="4" id="KW-0597">Phosphoprotein</keyword>
<dbReference type="CDD" id="cd19531">
    <property type="entry name" value="LCL_NRPS-like"/>
    <property type="match status" value="2"/>
</dbReference>
<evidence type="ECO:0000256" key="2">
    <source>
        <dbReference type="ARBA" id="ARBA00006432"/>
    </source>
</evidence>
<dbReference type="GO" id="GO:0005737">
    <property type="term" value="C:cytoplasm"/>
    <property type="evidence" value="ECO:0007669"/>
    <property type="project" value="TreeGrafter"/>
</dbReference>
<reference evidence="9" key="1">
    <citation type="journal article" date="2016" name="ChemBioChem">
        <title>Biosynthetic Gene Cluster for Surugamide?A Encompasses an Unrelated Decapeptide, Surugamide?F.</title>
        <authorList>
            <person name="Ninomiya A."/>
            <person name="Katsuyama Y."/>
            <person name="Kuranaga T."/>
            <person name="Miyazaki M."/>
            <person name="Nogi Y."/>
            <person name="Okada S."/>
            <person name="Wakimoto T."/>
            <person name="Ohnishi Y."/>
            <person name="Matsunaga S."/>
            <person name="Takada K."/>
        </authorList>
    </citation>
    <scope>NUCLEOTIDE SEQUENCE</scope>
</reference>
<feature type="domain" description="Carrier" evidence="8">
    <location>
        <begin position="538"/>
        <end position="613"/>
    </location>
</feature>
<dbReference type="Pfam" id="PF00668">
    <property type="entry name" value="Condensation"/>
    <property type="match status" value="4"/>
</dbReference>
<proteinExistence type="inferred from homology"/>
<dbReference type="InterPro" id="IPR000873">
    <property type="entry name" value="AMP-dep_synth/lig_dom"/>
</dbReference>
<dbReference type="FunFam" id="3.40.50.980:FF:000001">
    <property type="entry name" value="Non-ribosomal peptide synthetase"/>
    <property type="match status" value="3"/>
</dbReference>
<keyword evidence="5" id="KW-0677">Repeat</keyword>
<protein>
    <submittedName>
        <fullName evidence="9">Nonribosomal peptide synthetase</fullName>
    </submittedName>
</protein>
<dbReference type="CDD" id="cd12117">
    <property type="entry name" value="A_NRPS_Srf_like"/>
    <property type="match status" value="1"/>
</dbReference>
<dbReference type="PANTHER" id="PTHR45527:SF1">
    <property type="entry name" value="FATTY ACID SYNTHASE"/>
    <property type="match status" value="1"/>
</dbReference>
<evidence type="ECO:0000256" key="3">
    <source>
        <dbReference type="ARBA" id="ARBA00022450"/>
    </source>
</evidence>
<dbReference type="SMART" id="SM00823">
    <property type="entry name" value="PKS_PP"/>
    <property type="match status" value="4"/>
</dbReference>
<dbReference type="GO" id="GO:0017000">
    <property type="term" value="P:antibiotic biosynthetic process"/>
    <property type="evidence" value="ECO:0007669"/>
    <property type="project" value="UniProtKB-KW"/>
</dbReference>
<gene>
    <name evidence="9" type="primary">surB</name>
</gene>
<dbReference type="NCBIfam" id="NF003417">
    <property type="entry name" value="PRK04813.1"/>
    <property type="match status" value="4"/>
</dbReference>
<dbReference type="Gene3D" id="3.40.50.980">
    <property type="match status" value="2"/>
</dbReference>
<feature type="region of interest" description="Disordered" evidence="7">
    <location>
        <begin position="2364"/>
        <end position="2388"/>
    </location>
</feature>
<dbReference type="FunFam" id="1.10.1200.10:FF:000005">
    <property type="entry name" value="Nonribosomal peptide synthetase 1"/>
    <property type="match status" value="3"/>
</dbReference>
<evidence type="ECO:0000256" key="7">
    <source>
        <dbReference type="SAM" id="MobiDB-lite"/>
    </source>
</evidence>
<dbReference type="Pfam" id="PF00501">
    <property type="entry name" value="AMP-binding"/>
    <property type="match status" value="4"/>
</dbReference>
<evidence type="ECO:0000256" key="6">
    <source>
        <dbReference type="ARBA" id="ARBA00023194"/>
    </source>
</evidence>
<dbReference type="InterPro" id="IPR020845">
    <property type="entry name" value="AMP-binding_CS"/>
</dbReference>
<dbReference type="InterPro" id="IPR010060">
    <property type="entry name" value="NRPS_synth"/>
</dbReference>
<feature type="region of interest" description="Disordered" evidence="7">
    <location>
        <begin position="1"/>
        <end position="31"/>
    </location>
</feature>
<dbReference type="Gene3D" id="2.30.38.10">
    <property type="entry name" value="Luciferase, Domain 3"/>
    <property type="match status" value="1"/>
</dbReference>
<dbReference type="InterPro" id="IPR020806">
    <property type="entry name" value="PKS_PP-bd"/>
</dbReference>
<dbReference type="NCBIfam" id="TIGR01720">
    <property type="entry name" value="NRPS-para261"/>
    <property type="match status" value="1"/>
</dbReference>
<sequence length="4265" mass="453515">MTTASSPHRTTAPVHAAGQAVPPAWTTGPRPELPGTTVLEAVAARAAAAPDALAVEDPRVRLTYRRLHEDANRLARLLRGRGVRRGDTVGVCLDRSAAQVTALLAVLRAGGVYVPVDPGYPAARIAHVLDDSAPHVLLVRDAEQVPAGAAPAGGVLDLAGLTGAQAPGEDAGEAPAPGPDDAAYMIYTSGSTGLPKGVVVPHAGLPGLAAAHIDALALDSGSRVLQYVSPSFDVAMADVLMTLTAGATLVLAEGQPMGEELLRLLAGRRISHFMVPPVVLSTLPEGDLPELRTLVIGGESCPEDVVDRWAAGGRRVVNAYGPTEATVCTTLSAPLAPGTGGPYPIGTPVPGARTLVLDEALRPVPVGAWGELYLGGPLARGYHGQAPLTAARFTADPTGSADRLYRTGDVVRWRTDGTLEYGGRGDHQVKIRGLRIEPGEIEAVLAAHPDVRSAVVTVREDRPGAKRLVAYLVAEPGRTLDPRALRAHAAAGLPEFMVPAAFVVLDALPLTANGKLDRLALPAPAPAADDRADRPRTAPRTATEQRLAAIWSEVLHAGEVGADDDFFDLGGDSVLALQVVTRLRAETSVALPWRALFERPVLAELAAAADAAAAEGSAAPAPVAVPRTGRGPVVPLAPAQQRLWILHEFDPDSSEYNTSAALRITGELDSAALTRAVAALVARHETLRTVFRSDDGRPVQVVHAPADAPRTPVRETDLSGLGEDERPAALDAALAAEHAAPFDLRTGPLLRILTVRLGPDAHILMATLHHIVTDGWSAGVLVRDLGALYAAALTGAPEAGLPALPVQYADHALWQREATAGDALDGQVAYWREQLAGLEPLELPGDRPRPAVRTSAGAVHTFAVPPGVAEGLAALGRTERASLFMVVTALTQLLLARWSGREDLALGTVTSGREQRETADLIGFFVNTLVLRSRVDESRSFAGLLAEVRETTLEAFAHQDVPFDRLVEALAPERDPSRTPLVQAAVVLQNAFTELTSFAGLPAERAAVPRDAARFDLTFEFWSREGGLSAEIEYSTDLFDRATVERLGRHWVELASAVVGEGAARPLCQVELVTGEEREALLHGWGVSRTGTGHSPVTLGALWRSRVAARGTTGTAVICGDENLLYAETDVRVERVARRLAALGVGPEVRVGVALPRGVEWLTVLLAITRLGGIYVPMDPEWPEDRSLFVREDSGAALVVTPQTLREWRELPELPGPAPVADVPLDAGAYMIYTSGSTGRPKGVLVTHRGIAAFTAALGERFSIGPDARVLQLASAGFDASVMELLMALSGGATLVIPDEGRALAGQDLHDTLATRQISHTLIPPTVLASIPADAPALPDLAVLATGGEALTPDLVRRWAPGRRLLNAYGPTEITVAASISTALDAGLTGAPPIGTPVAEAHLTVRDRWLRLVPVGVPGELHVAGTGLARGYHGRPGLTAERFTADPHHPGRRLYRTGDLVRWNTDGTLTYLGRTDDQVKIRGLRIELGEIETALTSHPEVGQAAAVVREDRPGAPRIVAYTVPAEQTSGPGPDVLRGWLGDRLPAYMVPAAFVALDALPLNASGKLDRRALPAPAEETTGYVAPSTSAEETLCAIWAEALGVERVGTRDNFFSLGGDSILSIQVVSRARRAGLELTTRDIFARQTVAALAAHLAAHPSAAPAVQAEQGALSGPAATTPIREWFFAHHPTAPHHFNMAVEFTPAAGTTPEELRTALAAVLAQHDALRAVFRPDGRGGWSGELRPQAEPDAVFSLCELPGTGTDDDASTAGGAVWRQAAEAAQAGFDLAGGPLVRMVAGVPAQPAAGAGQSVVRVLFTVHHLLTDGVSWRVLLDDLATAHAQVRAGQDIDLGPKTSSERQWARRLAEHTAAGGFDAQLPYWREVAERADTGPLPLDDPDGDATVGAQETVSVALDAEETRALLTEVPPVHATRVDDVLLTALARTLRGWTGRDRLAVHLEGHGREELFADLDLTRTVGWFTSIYPVALALPEGEGWGPAVTAVKEQLRAVPERGIGYGALRHLGDALPDRPEPRISFNYLGRLDGLGERALYRAARMNPGGEFAPAEARPHELDVIGEVRDGRLVLTWSYSGARLRRNTVERLAHAMAGELRDFLRHCAEPGAGGRSPSDFPLAGLTQAEVDTVLSRAKGTGPARGVADVYPLTPLQTGMVFHALAEPDSPSYLEQFTFTLDGARDLAALATAWERAVAGSDALRVAVAWRDLGQPVQVVHERAPLPVRTLDRSGLGAEALEAELRDLLAEDLARGIDLESAPLMRLTLVRCAEESVRVIWTFHHLLLDGWSTAALLTDVLADYAALTGSPDAPVARAGSERPPFRDYVTWLAGQDPAPGLAHWRERLAGFEEPTPLPYDRPAQGRASHGRSSDHAVRDLSPEVSARVTAFTRRHGLTVNAVVQGAWALLLAQYAGTSDVVFGTTVSGRPADLPGAEEILGLFINTQPVRVAVEPREEVATWLAGLQAALAEGRRHEHLPLSALPTELAPGSPLFESLVVFENYPVDTEGPARFGLRLRDIEVTEATNYPLALTAYDGERLRLDLGYDPARFDAATVRRLAAHLEHLVVALAENAGAKLGALPTVPDEERERLLAQGNGQGGRPAGRSTVEVFAARVAATPDAPALTAGDTVLSYAELDRRSERLARALAARGVVPESRVGLLMDRSADLVLTMLAVLKAGGAYVPLHPANPEERRRDILGRSGTTLVLTDRDPAALTGAEGVPVLDPRTLPDPPVDVVLPAVHRDSLAYVMFTSGSTGVPKGVAVTHADITALAADGRFAGGAHDRVLFHSPHSFDAATYEVWVPLLNGGSVTVATGDLTTAAIRQAVTDGVTALWITAALFGVLVEEDPECFAGLKEIWTGGDAVPHHAAHTLLTRHPGLTLVNGYGPTETTTFAVSGPLTAEDVADGPAPLGTPMDTMSTYILDSTLRPVPVGVPGELYLGGSGVARGYHDQPRLTAERFIPDPHHPGGRLYRTGDLARWRADGRIDFLGRTDTQVKIRGYRIETAEIETALLTHPDLTQCTVLAREDRPGGKYLAAYFVAGRPVAEEELRAHLAATLPAYLVPSAFVALDALPLTVNGKVDRRALPAPEFAPAEEEYAAPRTKTERVLCAIWAEVLGRERIGTGDDFFALGGDSITSLKITSRVRSALSRDLTPRALFDHPTVAELAAAVAPASDEAGVVPVGRSGEPLPLSFAQERLYFLDDFARGGVEYNVVTGLRLTGRLDRAALASAVAGLVARHEALRTTFGTVDGRGTQVVHTALEVPVREVELDEALRLATAVPFDLRTGPLLRVLLAPVAEEEHVLVLAMHHIVTDGWSTGIITRELSELYAAAVRGEDAALPALPVQYPDFAVWQRERLGGEALAGELAYWREQLAGLEPLDLPTDRPRPAVRETGGAQYAFAVPAGLTERLTRAGRARRASLFMVLTAVTQLVLARWTDRRDLALGTVVSGRERPETEGLVGFFVNTLVLRSRIDESLSFAEFLDEVRHTVLDAFARQDVPFSTLVEELAPERDTSRTPLVQAMLVLQNTPPAALELPGVHAEEFLPPREAAQFDLHLEFQPDADGGLSALAVHSDLFEGATVARLVRHWLTLADRLTADLDEEGFAGAGRPLLRHEFLDEDERARLLGPAPRYGQDEPGAHPSPLVRFEERARLAPAAPAVTFQDTTLSYGELDARADRLAAHLAGRGVGPESRVALVLPRSTELVVAILAVLKAGGAYVPVDPASPADRIAYLLEDSAVELAVTAREAAHALPGGAGARTVVLDAPETVRALADGPARPSPRPVVRADAAAYVIYTSGSTGRPKGVVVTHGNVARLLHAAEEEFTFGPDDVWTMFHSYAFDFTVWELWGALAHGGRLVVVGLDTARAPEEFARLLAGERVTVLNQTPSAFYRLTEALDGEPGLYGQLALRTVVFGGEALDWSRIAGWVERSGKGGPALVNMYGITETTVHVTSHRAQPGPLVPGTASVIGRALPHLRAYVLDAACRPVPAGVRGELYIAGGGLARGYLGRPGLSATRFVADPFGGPGARMYRTGDTARWTASGTLDYLGRNDDQVKIRGFRIELGEIEALVAGHPSVAQGAVVVREDQPGDHRLVAYVVPAGQSPDGPDGFDQGELRRSLAEALPEYMVPAAFVALERMPLTTNGKLDRRALPAPEYGVAAAYVAPATPTEEAVADIWAEVLGLEWDQVSAEEDFFSLGGNSVLSLRVIARVRTMFDIDPSARVMFDFPTVSGLAGKIEEMIIAEIENGG</sequence>
<organism evidence="9">
    <name type="scientific">Streptomyces sp. JAMM992</name>
    <dbReference type="NCBI Taxonomy" id="2302910"/>
    <lineage>
        <taxon>Bacteria</taxon>
        <taxon>Bacillati</taxon>
        <taxon>Actinomycetota</taxon>
        <taxon>Actinomycetes</taxon>
        <taxon>Kitasatosporales</taxon>
        <taxon>Streptomycetaceae</taxon>
        <taxon>Streptomyces</taxon>
    </lineage>
</organism>
<evidence type="ECO:0000256" key="5">
    <source>
        <dbReference type="ARBA" id="ARBA00022737"/>
    </source>
</evidence>
<dbReference type="InterPro" id="IPR006162">
    <property type="entry name" value="Ppantetheine_attach_site"/>
</dbReference>
<dbReference type="InterPro" id="IPR009081">
    <property type="entry name" value="PP-bd_ACP"/>
</dbReference>
<dbReference type="InterPro" id="IPR025110">
    <property type="entry name" value="AMP-bd_C"/>
</dbReference>
<dbReference type="GO" id="GO:0044550">
    <property type="term" value="P:secondary metabolite biosynthetic process"/>
    <property type="evidence" value="ECO:0007669"/>
    <property type="project" value="UniProtKB-ARBA"/>
</dbReference>
<name>A0A346FQV7_9ACTN</name>
<dbReference type="InterPro" id="IPR045851">
    <property type="entry name" value="AMP-bd_C_sf"/>
</dbReference>
<dbReference type="FunFam" id="2.30.38.10:FF:000001">
    <property type="entry name" value="Non-ribosomal peptide synthetase PvdI"/>
    <property type="match status" value="2"/>
</dbReference>
<comment type="cofactor">
    <cofactor evidence="1">
        <name>pantetheine 4'-phosphate</name>
        <dbReference type="ChEBI" id="CHEBI:47942"/>
    </cofactor>
</comment>
<feature type="domain" description="Carrier" evidence="8">
    <location>
        <begin position="3112"/>
        <end position="3187"/>
    </location>
</feature>
<dbReference type="Pfam" id="PF13193">
    <property type="entry name" value="AMP-binding_C"/>
    <property type="match status" value="4"/>
</dbReference>
<dbReference type="FunFam" id="3.30.559.10:FF:000012">
    <property type="entry name" value="Non-ribosomal peptide synthetase"/>
    <property type="match status" value="1"/>
</dbReference>
<dbReference type="CDD" id="cd19543">
    <property type="entry name" value="DCL_NRPS"/>
    <property type="match status" value="1"/>
</dbReference>
<dbReference type="CDD" id="cd05930">
    <property type="entry name" value="A_NRPS"/>
    <property type="match status" value="1"/>
</dbReference>
<feature type="domain" description="Carrier" evidence="8">
    <location>
        <begin position="1584"/>
        <end position="1658"/>
    </location>
</feature>
<dbReference type="GO" id="GO:0008610">
    <property type="term" value="P:lipid biosynthetic process"/>
    <property type="evidence" value="ECO:0007669"/>
    <property type="project" value="UniProtKB-ARBA"/>
</dbReference>
<dbReference type="InterPro" id="IPR036736">
    <property type="entry name" value="ACP-like_sf"/>
</dbReference>
<dbReference type="GO" id="GO:0031177">
    <property type="term" value="F:phosphopantetheine binding"/>
    <property type="evidence" value="ECO:0007669"/>
    <property type="project" value="InterPro"/>
</dbReference>
<dbReference type="PROSITE" id="PS00012">
    <property type="entry name" value="PHOSPHOPANTETHEINE"/>
    <property type="match status" value="4"/>
</dbReference>
<dbReference type="SUPFAM" id="SSF56801">
    <property type="entry name" value="Acetyl-CoA synthetase-like"/>
    <property type="match status" value="4"/>
</dbReference>
<dbReference type="Gene3D" id="3.30.559.10">
    <property type="entry name" value="Chloramphenicol acetyltransferase-like domain"/>
    <property type="match status" value="4"/>
</dbReference>
<dbReference type="InterPro" id="IPR010071">
    <property type="entry name" value="AA_adenyl_dom"/>
</dbReference>
<dbReference type="InterPro" id="IPR023213">
    <property type="entry name" value="CAT-like_dom_sf"/>
</dbReference>
<keyword evidence="3" id="KW-0596">Phosphopantetheine</keyword>
<dbReference type="Gene3D" id="3.30.559.30">
    <property type="entry name" value="Nonribosomal peptide synthetase, condensation domain"/>
    <property type="match status" value="4"/>
</dbReference>
<dbReference type="Gene3D" id="3.40.50.12780">
    <property type="entry name" value="N-terminal domain of ligase-like"/>
    <property type="match status" value="3"/>
</dbReference>
<reference evidence="9" key="2">
    <citation type="submission" date="2017-10" db="EMBL/GenBank/DDBJ databases">
        <authorList>
            <person name="Banno H."/>
            <person name="Chua N.-H."/>
        </authorList>
    </citation>
    <scope>NUCLEOTIDE SEQUENCE</scope>
</reference>
<dbReference type="EMBL" id="MG254898">
    <property type="protein sequence ID" value="AXN72678.1"/>
    <property type="molecule type" value="Genomic_DNA"/>
</dbReference>
<dbReference type="InterPro" id="IPR042099">
    <property type="entry name" value="ANL_N_sf"/>
</dbReference>
<dbReference type="CDD" id="cd19534">
    <property type="entry name" value="E_NRPS"/>
    <property type="match status" value="1"/>
</dbReference>
<dbReference type="Pfam" id="PF00550">
    <property type="entry name" value="PP-binding"/>
    <property type="match status" value="4"/>
</dbReference>
<dbReference type="GO" id="GO:0003824">
    <property type="term" value="F:catalytic activity"/>
    <property type="evidence" value="ECO:0007669"/>
    <property type="project" value="InterPro"/>
</dbReference>
<dbReference type="FunFam" id="3.40.50.12780:FF:000012">
    <property type="entry name" value="Non-ribosomal peptide synthetase"/>
    <property type="match status" value="2"/>
</dbReference>
<comment type="similarity">
    <text evidence="2">Belongs to the ATP-dependent AMP-binding enzyme family.</text>
</comment>
<evidence type="ECO:0000256" key="4">
    <source>
        <dbReference type="ARBA" id="ARBA00022553"/>
    </source>
</evidence>
<evidence type="ECO:0000256" key="1">
    <source>
        <dbReference type="ARBA" id="ARBA00001957"/>
    </source>
</evidence>